<keyword evidence="7 8" id="KW-0472">Membrane</keyword>
<feature type="transmembrane region" description="Helical" evidence="8">
    <location>
        <begin position="84"/>
        <end position="103"/>
    </location>
</feature>
<dbReference type="NCBIfam" id="TIGR00912">
    <property type="entry name" value="2A0309"/>
    <property type="match status" value="1"/>
</dbReference>
<comment type="subcellular location">
    <subcellularLocation>
        <location evidence="1">Membrane</location>
        <topology evidence="1">Multi-pass membrane protein</topology>
    </subcellularLocation>
</comment>
<evidence type="ECO:0000256" key="6">
    <source>
        <dbReference type="ARBA" id="ARBA00022989"/>
    </source>
</evidence>
<feature type="transmembrane region" description="Helical" evidence="8">
    <location>
        <begin position="150"/>
        <end position="170"/>
    </location>
</feature>
<feature type="transmembrane region" description="Helical" evidence="8">
    <location>
        <begin position="221"/>
        <end position="244"/>
    </location>
</feature>
<dbReference type="Pfam" id="PF03845">
    <property type="entry name" value="Spore_permease"/>
    <property type="match status" value="1"/>
</dbReference>
<dbReference type="EMBL" id="SOMN01000002">
    <property type="protein sequence ID" value="TFE30669.1"/>
    <property type="molecule type" value="Genomic_DNA"/>
</dbReference>
<proteinExistence type="inferred from homology"/>
<dbReference type="Proteomes" id="UP000297900">
    <property type="component" value="Unassembled WGS sequence"/>
</dbReference>
<dbReference type="Gene3D" id="1.20.1740.10">
    <property type="entry name" value="Amino acid/polyamine transporter I"/>
    <property type="match status" value="1"/>
</dbReference>
<feature type="transmembrane region" description="Helical" evidence="8">
    <location>
        <begin position="43"/>
        <end position="64"/>
    </location>
</feature>
<evidence type="ECO:0000256" key="3">
    <source>
        <dbReference type="ARBA" id="ARBA00022448"/>
    </source>
</evidence>
<keyword evidence="6 8" id="KW-1133">Transmembrane helix</keyword>
<feature type="transmembrane region" description="Helical" evidence="8">
    <location>
        <begin position="276"/>
        <end position="299"/>
    </location>
</feature>
<evidence type="ECO:0000256" key="7">
    <source>
        <dbReference type="ARBA" id="ARBA00023136"/>
    </source>
</evidence>
<evidence type="ECO:0000256" key="8">
    <source>
        <dbReference type="SAM" id="Phobius"/>
    </source>
</evidence>
<dbReference type="GO" id="GO:0016020">
    <property type="term" value="C:membrane"/>
    <property type="evidence" value="ECO:0007669"/>
    <property type="project" value="UniProtKB-SubCell"/>
</dbReference>
<dbReference type="InterPro" id="IPR004761">
    <property type="entry name" value="Spore_GerAB"/>
</dbReference>
<feature type="transmembrane region" description="Helical" evidence="8">
    <location>
        <begin position="306"/>
        <end position="324"/>
    </location>
</feature>
<organism evidence="9 10">
    <name type="scientific">Cohnella luojiensis</name>
    <dbReference type="NCBI Taxonomy" id="652876"/>
    <lineage>
        <taxon>Bacteria</taxon>
        <taxon>Bacillati</taxon>
        <taxon>Bacillota</taxon>
        <taxon>Bacilli</taxon>
        <taxon>Bacillales</taxon>
        <taxon>Paenibacillaceae</taxon>
        <taxon>Cohnella</taxon>
    </lineage>
</organism>
<reference evidence="9 10" key="1">
    <citation type="submission" date="2019-03" db="EMBL/GenBank/DDBJ databases">
        <title>Cohnella endophytica sp. nov., a novel endophytic bacterium isolated from bark of Sonneratia apetala.</title>
        <authorList>
            <person name="Tuo L."/>
        </authorList>
    </citation>
    <scope>NUCLEOTIDE SEQUENCE [LARGE SCALE GENOMIC DNA]</scope>
    <source>
        <strain evidence="9 10">CCTCC AB 208254</strain>
    </source>
</reference>
<evidence type="ECO:0000313" key="9">
    <source>
        <dbReference type="EMBL" id="TFE30669.1"/>
    </source>
</evidence>
<evidence type="ECO:0000256" key="2">
    <source>
        <dbReference type="ARBA" id="ARBA00007998"/>
    </source>
</evidence>
<feature type="transmembrane region" description="Helical" evidence="8">
    <location>
        <begin position="336"/>
        <end position="358"/>
    </location>
</feature>
<keyword evidence="10" id="KW-1185">Reference proteome</keyword>
<feature type="transmembrane region" description="Helical" evidence="8">
    <location>
        <begin position="190"/>
        <end position="209"/>
    </location>
</feature>
<dbReference type="RefSeq" id="WP_135150550.1">
    <property type="nucleotide sequence ID" value="NZ_SOMN01000002.1"/>
</dbReference>
<evidence type="ECO:0000313" key="10">
    <source>
        <dbReference type="Proteomes" id="UP000297900"/>
    </source>
</evidence>
<comment type="caution">
    <text evidence="9">The sequence shown here is derived from an EMBL/GenBank/DDBJ whole genome shotgun (WGS) entry which is preliminary data.</text>
</comment>
<evidence type="ECO:0000256" key="1">
    <source>
        <dbReference type="ARBA" id="ARBA00004141"/>
    </source>
</evidence>
<dbReference type="OrthoDB" id="2716906at2"/>
<dbReference type="PANTHER" id="PTHR34975:SF2">
    <property type="entry name" value="SPORE GERMINATION PROTEIN A2"/>
    <property type="match status" value="1"/>
</dbReference>
<comment type="similarity">
    <text evidence="2">Belongs to the amino acid-polyamine-organocation (APC) superfamily. Spore germination protein (SGP) (TC 2.A.3.9) family.</text>
</comment>
<accession>A0A4Y8M7G6</accession>
<protein>
    <submittedName>
        <fullName evidence="9">Spore gernimation protein</fullName>
    </submittedName>
</protein>
<name>A0A4Y8M7G6_9BACL</name>
<gene>
    <name evidence="9" type="ORF">E2980_02475</name>
</gene>
<feature type="transmembrane region" description="Helical" evidence="8">
    <location>
        <begin position="123"/>
        <end position="143"/>
    </location>
</feature>
<evidence type="ECO:0000256" key="5">
    <source>
        <dbReference type="ARBA" id="ARBA00022692"/>
    </source>
</evidence>
<keyword evidence="5 8" id="KW-0812">Transmembrane</keyword>
<evidence type="ECO:0000256" key="4">
    <source>
        <dbReference type="ARBA" id="ARBA00022544"/>
    </source>
</evidence>
<dbReference type="AlphaFoldDB" id="A0A4Y8M7G6"/>
<feature type="transmembrane region" description="Helical" evidence="8">
    <location>
        <begin position="12"/>
        <end position="31"/>
    </location>
</feature>
<sequence>MISTPKDRITTPQSAVILINYVLGTGILTLPRTAAQAVKTPDVWISVIIGGLLAMLAGIIMAKLSERYPEKTFYQYSRDIIGKWCGGFISLLIICYFFMASAFQVRSMTAVTDFFLLEGTPSSAIILCFMWVSLFVTVGGINPIARLFEIIFPITIIIFIVIASLSLRIFEVDHLRPVLGLGIMPVLKGVKATTLAFAGPEIMLLLLAFMKHPNKGVKVVVVGIGVTIVFYLVTIILVIGALSIEGVQAITWPTIDLMRSFEIEGLLFERFESLLLTIWIMQMFASYTITFYGAALGLAQLFNKNIHPFLYGLLPIIFIVSMIPKNVNDLFKFGDFIGNSAIYLFGGLPLLFLIISGLKERKA</sequence>
<keyword evidence="3" id="KW-0813">Transport</keyword>
<keyword evidence="4" id="KW-0309">Germination</keyword>
<dbReference type="PANTHER" id="PTHR34975">
    <property type="entry name" value="SPORE GERMINATION PROTEIN A2"/>
    <property type="match status" value="1"/>
</dbReference>
<dbReference type="GO" id="GO:0009847">
    <property type="term" value="P:spore germination"/>
    <property type="evidence" value="ECO:0007669"/>
    <property type="project" value="InterPro"/>
</dbReference>